<sequence>MAANVCLDHYKLGRNGEGTASKKLGRNGFTTYMQAGLEPSLRQNDYTRRLRMRSLTNSWDELVGLLRHQLALEFHGEEPSAEAP</sequence>
<dbReference type="EnsemblPlants" id="ONIVA11G02900.1">
    <property type="protein sequence ID" value="ONIVA11G02900.1"/>
    <property type="gene ID" value="ONIVA11G02900"/>
</dbReference>
<name>A0A0E0IY58_ORYNI</name>
<dbReference type="Gramene" id="ONIVA11G02900.1">
    <property type="protein sequence ID" value="ONIVA11G02900.1"/>
    <property type="gene ID" value="ONIVA11G02900"/>
</dbReference>
<evidence type="ECO:0000313" key="2">
    <source>
        <dbReference type="Proteomes" id="UP000006591"/>
    </source>
</evidence>
<accession>A0A0E0IY58</accession>
<reference evidence="1" key="1">
    <citation type="submission" date="2015-04" db="UniProtKB">
        <authorList>
            <consortium name="EnsemblPlants"/>
        </authorList>
    </citation>
    <scope>IDENTIFICATION</scope>
    <source>
        <strain evidence="1">SL10</strain>
    </source>
</reference>
<proteinExistence type="predicted"/>
<dbReference type="AlphaFoldDB" id="A0A0E0IY58"/>
<protein>
    <submittedName>
        <fullName evidence="1">Uncharacterized protein</fullName>
    </submittedName>
</protein>
<dbReference type="HOGENOM" id="CLU_2546306_0_0_1"/>
<keyword evidence="2" id="KW-1185">Reference proteome</keyword>
<reference evidence="1" key="2">
    <citation type="submission" date="2018-04" db="EMBL/GenBank/DDBJ databases">
        <title>OnivRS2 (Oryza nivara Reference Sequence Version 2).</title>
        <authorList>
            <person name="Zhang J."/>
            <person name="Kudrna D."/>
            <person name="Lee S."/>
            <person name="Talag J."/>
            <person name="Rajasekar S."/>
            <person name="Welchert J."/>
            <person name="Hsing Y.-I."/>
            <person name="Wing R.A."/>
        </authorList>
    </citation>
    <scope>NUCLEOTIDE SEQUENCE [LARGE SCALE GENOMIC DNA]</scope>
    <source>
        <strain evidence="1">SL10</strain>
    </source>
</reference>
<evidence type="ECO:0000313" key="1">
    <source>
        <dbReference type="EnsemblPlants" id="ONIVA11G02900.1"/>
    </source>
</evidence>
<organism evidence="1">
    <name type="scientific">Oryza nivara</name>
    <name type="common">Indian wild rice</name>
    <name type="synonym">Oryza sativa f. spontanea</name>
    <dbReference type="NCBI Taxonomy" id="4536"/>
    <lineage>
        <taxon>Eukaryota</taxon>
        <taxon>Viridiplantae</taxon>
        <taxon>Streptophyta</taxon>
        <taxon>Embryophyta</taxon>
        <taxon>Tracheophyta</taxon>
        <taxon>Spermatophyta</taxon>
        <taxon>Magnoliopsida</taxon>
        <taxon>Liliopsida</taxon>
        <taxon>Poales</taxon>
        <taxon>Poaceae</taxon>
        <taxon>BOP clade</taxon>
        <taxon>Oryzoideae</taxon>
        <taxon>Oryzeae</taxon>
        <taxon>Oryzinae</taxon>
        <taxon>Oryza</taxon>
    </lineage>
</organism>
<dbReference type="Proteomes" id="UP000006591">
    <property type="component" value="Chromosome 11"/>
</dbReference>